<proteinExistence type="predicted"/>
<accession>A0A6C0E5Y5</accession>
<evidence type="ECO:0000313" key="2">
    <source>
        <dbReference type="EMBL" id="QHT23863.1"/>
    </source>
</evidence>
<dbReference type="EMBL" id="MN739735">
    <property type="protein sequence ID" value="QHT23863.1"/>
    <property type="molecule type" value="Genomic_DNA"/>
</dbReference>
<feature type="region of interest" description="Disordered" evidence="1">
    <location>
        <begin position="1"/>
        <end position="35"/>
    </location>
</feature>
<organism evidence="2">
    <name type="scientific">viral metagenome</name>
    <dbReference type="NCBI Taxonomy" id="1070528"/>
    <lineage>
        <taxon>unclassified sequences</taxon>
        <taxon>metagenomes</taxon>
        <taxon>organismal metagenomes</taxon>
    </lineage>
</organism>
<reference evidence="2" key="1">
    <citation type="journal article" date="2020" name="Nature">
        <title>Giant virus diversity and host interactions through global metagenomics.</title>
        <authorList>
            <person name="Schulz F."/>
            <person name="Roux S."/>
            <person name="Paez-Espino D."/>
            <person name="Jungbluth S."/>
            <person name="Walsh D.A."/>
            <person name="Denef V.J."/>
            <person name="McMahon K.D."/>
            <person name="Konstantinidis K.T."/>
            <person name="Eloe-Fadrosh E.A."/>
            <person name="Kyrpides N.C."/>
            <person name="Woyke T."/>
        </authorList>
    </citation>
    <scope>NUCLEOTIDE SEQUENCE</scope>
    <source>
        <strain evidence="2">GVMAG-M-3300023179-132</strain>
    </source>
</reference>
<name>A0A6C0E5Y5_9ZZZZ</name>
<protein>
    <submittedName>
        <fullName evidence="2">Uncharacterized protein</fullName>
    </submittedName>
</protein>
<dbReference type="AlphaFoldDB" id="A0A6C0E5Y5"/>
<evidence type="ECO:0000256" key="1">
    <source>
        <dbReference type="SAM" id="MobiDB-lite"/>
    </source>
</evidence>
<sequence>MASTRFNSDPDRIKKNLQQSTGSGRWVLNTPGNGDKPYFMEDPHIILQKWGGNRMTNQTELESDLFGVNRQLNKDCLAKDNVRVKLTSSVPIQYPSSSKLSTEQSRTIQPVWTARELEQVNWNYPLMDPQENIFFRFENNVSTRVLEKDTFTQKRENNNLFSI</sequence>